<keyword evidence="5 12" id="KW-0812">Transmembrane</keyword>
<comment type="subcellular location">
    <subcellularLocation>
        <location evidence="1">Cell membrane</location>
        <topology evidence="1">Multi-pass membrane protein</topology>
    </subcellularLocation>
</comment>
<evidence type="ECO:0000256" key="8">
    <source>
        <dbReference type="ARBA" id="ARBA00022840"/>
    </source>
</evidence>
<name>A0ABR8MVH0_9BACL</name>
<dbReference type="SUPFAM" id="SSF55874">
    <property type="entry name" value="ATPase domain of HSP90 chaperone/DNA topoisomerase II/histidine kinase"/>
    <property type="match status" value="1"/>
</dbReference>
<feature type="transmembrane region" description="Helical" evidence="12">
    <location>
        <begin position="273"/>
        <end position="297"/>
    </location>
</feature>
<evidence type="ECO:0000256" key="5">
    <source>
        <dbReference type="ARBA" id="ARBA00022692"/>
    </source>
</evidence>
<feature type="domain" description="HAMP" evidence="13">
    <location>
        <begin position="294"/>
        <end position="346"/>
    </location>
</feature>
<sequence length="576" mass="66472">MFNRIRMKIFLALILTTALPLAITSGIILYQVSQDMKKDSDFARSRIELDLKQRINEYSLALNETAYQIYSNSDLIESIALKKEFLSDSRTYDTVRDIHEYFLSVYNQSRVKDILGMYLIRNDEEVLGNFFPKLYPDMDAAYYRSLLLISKQAGDKPKTLIRYTSLYNEPIIQYLYPVRYRGKPSGLLVIDMKEQSFRNLIETYNFLYKGEFIVADASGYAVYHTDHEKAGLKYDIPIGTRSHKQVTTELGDSDWKLSYTFERDPQQMLYRNVAILTLIGTAFLAIAISLWLSYSMTKPIIHMHRKMVRIQIGDYDARVDVMTGDEIGYLGHQFNRMAEQIQQLIEHDLKLQLTNQETQIKALQAQISPHFLFNTLQMMAGIAEVKNVPDLKLICRSLSNMYRYNMNIQNEWVSVRDEIMHIRNYLVIINKRFQGNIHTRIVVPPEIANIQIPKLILQPIVENAVEHGLIPSHNERQLLKLSARIDQEEGALYIDVLDNGVGMGELEKRGLSDLLGPQLHLQQPAQTDRKDRESSIGLVNVHSRIRLICGDDYGISIRSKKGTGTCVIFRLPWKEG</sequence>
<dbReference type="InterPro" id="IPR036890">
    <property type="entry name" value="HATPase_C_sf"/>
</dbReference>
<dbReference type="PANTHER" id="PTHR34220:SF11">
    <property type="entry name" value="SENSOR PROTEIN KINASE HPTS"/>
    <property type="match status" value="1"/>
</dbReference>
<keyword evidence="9 12" id="KW-1133">Transmembrane helix</keyword>
<keyword evidence="6" id="KW-0547">Nucleotide-binding</keyword>
<evidence type="ECO:0000256" key="10">
    <source>
        <dbReference type="ARBA" id="ARBA00023012"/>
    </source>
</evidence>
<evidence type="ECO:0000256" key="4">
    <source>
        <dbReference type="ARBA" id="ARBA00022679"/>
    </source>
</evidence>
<keyword evidence="7 14" id="KW-0418">Kinase</keyword>
<dbReference type="Gene3D" id="6.10.340.10">
    <property type="match status" value="1"/>
</dbReference>
<protein>
    <submittedName>
        <fullName evidence="14">Histidine kinase</fullName>
    </submittedName>
</protein>
<dbReference type="EMBL" id="JACXZA010000003">
    <property type="protein sequence ID" value="MBD3919963.1"/>
    <property type="molecule type" value="Genomic_DNA"/>
</dbReference>
<dbReference type="Pfam" id="PF06580">
    <property type="entry name" value="His_kinase"/>
    <property type="match status" value="1"/>
</dbReference>
<dbReference type="CDD" id="cd06225">
    <property type="entry name" value="HAMP"/>
    <property type="match status" value="1"/>
</dbReference>
<evidence type="ECO:0000256" key="7">
    <source>
        <dbReference type="ARBA" id="ARBA00022777"/>
    </source>
</evidence>
<evidence type="ECO:0000256" key="12">
    <source>
        <dbReference type="SAM" id="Phobius"/>
    </source>
</evidence>
<accession>A0ABR8MVH0</accession>
<keyword evidence="15" id="KW-1185">Reference proteome</keyword>
<evidence type="ECO:0000256" key="2">
    <source>
        <dbReference type="ARBA" id="ARBA00022475"/>
    </source>
</evidence>
<keyword evidence="2" id="KW-1003">Cell membrane</keyword>
<evidence type="ECO:0000256" key="3">
    <source>
        <dbReference type="ARBA" id="ARBA00022553"/>
    </source>
</evidence>
<dbReference type="PROSITE" id="PS50885">
    <property type="entry name" value="HAMP"/>
    <property type="match status" value="1"/>
</dbReference>
<evidence type="ECO:0000313" key="15">
    <source>
        <dbReference type="Proteomes" id="UP000609346"/>
    </source>
</evidence>
<reference evidence="14 15" key="1">
    <citation type="submission" date="2020-09" db="EMBL/GenBank/DDBJ databases">
        <title>Paenibacillus sp. strain PR3 16S rRNA gene Genome sequencing and assembly.</title>
        <authorList>
            <person name="Kim J."/>
        </authorList>
    </citation>
    <scope>NUCLEOTIDE SEQUENCE [LARGE SCALE GENOMIC DNA]</scope>
    <source>
        <strain evidence="14 15">PR3</strain>
    </source>
</reference>
<dbReference type="GO" id="GO:0016301">
    <property type="term" value="F:kinase activity"/>
    <property type="evidence" value="ECO:0007669"/>
    <property type="project" value="UniProtKB-KW"/>
</dbReference>
<keyword evidence="8" id="KW-0067">ATP-binding</keyword>
<evidence type="ECO:0000256" key="6">
    <source>
        <dbReference type="ARBA" id="ARBA00022741"/>
    </source>
</evidence>
<dbReference type="InterPro" id="IPR003660">
    <property type="entry name" value="HAMP_dom"/>
</dbReference>
<evidence type="ECO:0000256" key="11">
    <source>
        <dbReference type="ARBA" id="ARBA00023136"/>
    </source>
</evidence>
<evidence type="ECO:0000259" key="13">
    <source>
        <dbReference type="PROSITE" id="PS50885"/>
    </source>
</evidence>
<dbReference type="InterPro" id="IPR003594">
    <property type="entry name" value="HATPase_dom"/>
</dbReference>
<dbReference type="SUPFAM" id="SSF158472">
    <property type="entry name" value="HAMP domain-like"/>
    <property type="match status" value="1"/>
</dbReference>
<keyword evidence="10" id="KW-0902">Two-component regulatory system</keyword>
<keyword evidence="4" id="KW-0808">Transferase</keyword>
<organism evidence="14 15">
    <name type="scientific">Paenibacillus terricola</name>
    <dbReference type="NCBI Taxonomy" id="2763503"/>
    <lineage>
        <taxon>Bacteria</taxon>
        <taxon>Bacillati</taxon>
        <taxon>Bacillota</taxon>
        <taxon>Bacilli</taxon>
        <taxon>Bacillales</taxon>
        <taxon>Paenibacillaceae</taxon>
        <taxon>Paenibacillus</taxon>
    </lineage>
</organism>
<dbReference type="InterPro" id="IPR050640">
    <property type="entry name" value="Bact_2-comp_sensor_kinase"/>
</dbReference>
<dbReference type="SMART" id="SM00304">
    <property type="entry name" value="HAMP"/>
    <property type="match status" value="1"/>
</dbReference>
<gene>
    <name evidence="14" type="ORF">H8B09_14460</name>
</gene>
<evidence type="ECO:0000256" key="9">
    <source>
        <dbReference type="ARBA" id="ARBA00022989"/>
    </source>
</evidence>
<dbReference type="Gene3D" id="3.30.565.10">
    <property type="entry name" value="Histidine kinase-like ATPase, C-terminal domain"/>
    <property type="match status" value="1"/>
</dbReference>
<dbReference type="PANTHER" id="PTHR34220">
    <property type="entry name" value="SENSOR HISTIDINE KINASE YPDA"/>
    <property type="match status" value="1"/>
</dbReference>
<keyword evidence="11 12" id="KW-0472">Membrane</keyword>
<dbReference type="Pfam" id="PF00672">
    <property type="entry name" value="HAMP"/>
    <property type="match status" value="1"/>
</dbReference>
<dbReference type="Pfam" id="PF02518">
    <property type="entry name" value="HATPase_c"/>
    <property type="match status" value="1"/>
</dbReference>
<dbReference type="InterPro" id="IPR010559">
    <property type="entry name" value="Sig_transdc_His_kin_internal"/>
</dbReference>
<evidence type="ECO:0000313" key="14">
    <source>
        <dbReference type="EMBL" id="MBD3919963.1"/>
    </source>
</evidence>
<dbReference type="Proteomes" id="UP000609346">
    <property type="component" value="Unassembled WGS sequence"/>
</dbReference>
<proteinExistence type="predicted"/>
<comment type="caution">
    <text evidence="14">The sequence shown here is derived from an EMBL/GenBank/DDBJ whole genome shotgun (WGS) entry which is preliminary data.</text>
</comment>
<keyword evidence="3" id="KW-0597">Phosphoprotein</keyword>
<dbReference type="RefSeq" id="WP_191204229.1">
    <property type="nucleotide sequence ID" value="NZ_JACXZA010000003.1"/>
</dbReference>
<evidence type="ECO:0000256" key="1">
    <source>
        <dbReference type="ARBA" id="ARBA00004651"/>
    </source>
</evidence>